<reference evidence="2 3" key="1">
    <citation type="journal article" date="2019" name="Int. J. Syst. Evol. Microbiol.">
        <title>The Global Catalogue of Microorganisms (GCM) 10K type strain sequencing project: providing services to taxonomists for standard genome sequencing and annotation.</title>
        <authorList>
            <consortium name="The Broad Institute Genomics Platform"/>
            <consortium name="The Broad Institute Genome Sequencing Center for Infectious Disease"/>
            <person name="Wu L."/>
            <person name="Ma J."/>
        </authorList>
    </citation>
    <scope>NUCLEOTIDE SEQUENCE [LARGE SCALE GENOMIC DNA]</scope>
    <source>
        <strain evidence="2 3">JCM 4531</strain>
    </source>
</reference>
<sequence length="145" mass="14401">MVAHEGAVEADAMAQNGTGAEAAVGDLAVEADTHAGCQERVTADDGEFPDLDAGADDDVVIDDCGGVDPGGGVDAARGESLEDLRVEVGPQGQPCGQTGGGQSGVRGSGEGGVGRAGEVVAEREERRGRHAGVSTRCRGEAMAGR</sequence>
<name>A0ABN3TCC0_9ACTN</name>
<comment type="caution">
    <text evidence="2">The sequence shown here is derived from an EMBL/GenBank/DDBJ whole genome shotgun (WGS) entry which is preliminary data.</text>
</comment>
<evidence type="ECO:0000313" key="3">
    <source>
        <dbReference type="Proteomes" id="UP001499989"/>
    </source>
</evidence>
<accession>A0ABN3TCC0</accession>
<evidence type="ECO:0000256" key="1">
    <source>
        <dbReference type="SAM" id="MobiDB-lite"/>
    </source>
</evidence>
<keyword evidence="3" id="KW-1185">Reference proteome</keyword>
<proteinExistence type="predicted"/>
<feature type="region of interest" description="Disordered" evidence="1">
    <location>
        <begin position="88"/>
        <end position="145"/>
    </location>
</feature>
<gene>
    <name evidence="2" type="ORF">GCM10010310_64510</name>
</gene>
<feature type="compositionally biased region" description="Gly residues" evidence="1">
    <location>
        <begin position="97"/>
        <end position="115"/>
    </location>
</feature>
<dbReference type="Proteomes" id="UP001499989">
    <property type="component" value="Unassembled WGS sequence"/>
</dbReference>
<protein>
    <submittedName>
        <fullName evidence="2">Uncharacterized protein</fullName>
    </submittedName>
</protein>
<evidence type="ECO:0000313" key="2">
    <source>
        <dbReference type="EMBL" id="GAA2698624.1"/>
    </source>
</evidence>
<organism evidence="2 3">
    <name type="scientific">Streptomyces violaceolatus</name>
    <dbReference type="NCBI Taxonomy" id="67378"/>
    <lineage>
        <taxon>Bacteria</taxon>
        <taxon>Bacillati</taxon>
        <taxon>Actinomycetota</taxon>
        <taxon>Actinomycetes</taxon>
        <taxon>Kitasatosporales</taxon>
        <taxon>Streptomycetaceae</taxon>
        <taxon>Streptomyces</taxon>
        <taxon>Streptomyces violaceoruber group</taxon>
    </lineage>
</organism>
<dbReference type="EMBL" id="BAAASK010000027">
    <property type="protein sequence ID" value="GAA2698624.1"/>
    <property type="molecule type" value="Genomic_DNA"/>
</dbReference>